<gene>
    <name evidence="2" type="ORF">SAMN05421749_10670</name>
</gene>
<proteinExistence type="predicted"/>
<dbReference type="OrthoDB" id="5515308at2"/>
<dbReference type="EMBL" id="FMYK01000006">
    <property type="protein sequence ID" value="SDC50747.1"/>
    <property type="molecule type" value="Genomic_DNA"/>
</dbReference>
<keyword evidence="1" id="KW-0812">Transmembrane</keyword>
<keyword evidence="1" id="KW-1133">Transmembrane helix</keyword>
<sequence length="148" mass="16686">MKTIQEWLAEYNESHLNPTNKMIHWICVPAILFTIIGILMHLSALLTALLLVLSLIFYARLDLVLAIAMAAVLGAMSTLILILPVGKPFYFALFVVAWVGQFYGHKVEGKKPSFFKDVQFLLIGPIWCMDALLGKTLPKWRFRNPALA</sequence>
<evidence type="ECO:0000313" key="3">
    <source>
        <dbReference type="Proteomes" id="UP000242317"/>
    </source>
</evidence>
<organism evidence="2 3">
    <name type="scientific">Acinetobacter marinus</name>
    <dbReference type="NCBI Taxonomy" id="281375"/>
    <lineage>
        <taxon>Bacteria</taxon>
        <taxon>Pseudomonadati</taxon>
        <taxon>Pseudomonadota</taxon>
        <taxon>Gammaproteobacteria</taxon>
        <taxon>Moraxellales</taxon>
        <taxon>Moraxellaceae</taxon>
        <taxon>Acinetobacter</taxon>
    </lineage>
</organism>
<accession>A0A1G6M5V5</accession>
<keyword evidence="1" id="KW-0472">Membrane</keyword>
<keyword evidence="3" id="KW-1185">Reference proteome</keyword>
<dbReference type="RefSeq" id="WP_092620225.1">
    <property type="nucleotide sequence ID" value="NZ_FMYK01000006.1"/>
</dbReference>
<reference evidence="3" key="1">
    <citation type="submission" date="2016-09" db="EMBL/GenBank/DDBJ databases">
        <authorList>
            <person name="Varghese N."/>
            <person name="Submissions S."/>
        </authorList>
    </citation>
    <scope>NUCLEOTIDE SEQUENCE [LARGE SCALE GENOMIC DNA]</scope>
    <source>
        <strain evidence="3">ANC 3699</strain>
    </source>
</reference>
<evidence type="ECO:0000256" key="1">
    <source>
        <dbReference type="SAM" id="Phobius"/>
    </source>
</evidence>
<dbReference type="GO" id="GO:0046521">
    <property type="term" value="P:sphingoid catabolic process"/>
    <property type="evidence" value="ECO:0007669"/>
    <property type="project" value="TreeGrafter"/>
</dbReference>
<name>A0A1G6M5V5_9GAMM</name>
<feature type="transmembrane region" description="Helical" evidence="1">
    <location>
        <begin position="23"/>
        <end position="56"/>
    </location>
</feature>
<dbReference type="InterPro" id="IPR009305">
    <property type="entry name" value="Mpo1-like"/>
</dbReference>
<dbReference type="PANTHER" id="PTHR28026:SF9">
    <property type="entry name" value="2-HYDROXY-PALMITIC ACID DIOXYGENASE MPO1"/>
    <property type="match status" value="1"/>
</dbReference>
<dbReference type="AlphaFoldDB" id="A0A1G6M5V5"/>
<dbReference type="PANTHER" id="PTHR28026">
    <property type="entry name" value="DUF962 DOMAIN PROTEIN (AFU_ORTHOLOGUE AFUA_8G05310)"/>
    <property type="match status" value="1"/>
</dbReference>
<evidence type="ECO:0000313" key="2">
    <source>
        <dbReference type="EMBL" id="SDC50747.1"/>
    </source>
</evidence>
<feature type="transmembrane region" description="Helical" evidence="1">
    <location>
        <begin position="63"/>
        <end position="83"/>
    </location>
</feature>
<protein>
    <submittedName>
        <fullName evidence="2">Uncharacterized membrane protein YGL010W</fullName>
    </submittedName>
</protein>
<dbReference type="GO" id="GO:0016020">
    <property type="term" value="C:membrane"/>
    <property type="evidence" value="ECO:0007669"/>
    <property type="project" value="GOC"/>
</dbReference>
<dbReference type="Pfam" id="PF06127">
    <property type="entry name" value="Mpo1-like"/>
    <property type="match status" value="1"/>
</dbReference>
<dbReference type="Proteomes" id="UP000242317">
    <property type="component" value="Unassembled WGS sequence"/>
</dbReference>